<dbReference type="AlphaFoldDB" id="A0AAN7JRH5"/>
<evidence type="ECO:0000313" key="2">
    <source>
        <dbReference type="EMBL" id="KAK4751747.1"/>
    </source>
</evidence>
<dbReference type="Proteomes" id="UP001345219">
    <property type="component" value="Chromosome 16"/>
</dbReference>
<feature type="compositionally biased region" description="Gly residues" evidence="1">
    <location>
        <begin position="61"/>
        <end position="70"/>
    </location>
</feature>
<comment type="caution">
    <text evidence="2">The sequence shown here is derived from an EMBL/GenBank/DDBJ whole genome shotgun (WGS) entry which is preliminary data.</text>
</comment>
<organism evidence="2 3">
    <name type="scientific">Trapa incisa</name>
    <dbReference type="NCBI Taxonomy" id="236973"/>
    <lineage>
        <taxon>Eukaryota</taxon>
        <taxon>Viridiplantae</taxon>
        <taxon>Streptophyta</taxon>
        <taxon>Embryophyta</taxon>
        <taxon>Tracheophyta</taxon>
        <taxon>Spermatophyta</taxon>
        <taxon>Magnoliopsida</taxon>
        <taxon>eudicotyledons</taxon>
        <taxon>Gunneridae</taxon>
        <taxon>Pentapetalae</taxon>
        <taxon>rosids</taxon>
        <taxon>malvids</taxon>
        <taxon>Myrtales</taxon>
        <taxon>Lythraceae</taxon>
        <taxon>Trapa</taxon>
    </lineage>
</organism>
<evidence type="ECO:0000313" key="3">
    <source>
        <dbReference type="Proteomes" id="UP001345219"/>
    </source>
</evidence>
<sequence length="150" mass="16470">MDLGISPWPCRDKPVTPAHPRFLHSIVTPAHLSRRLLCTTPYRHPRPPSVKHPPHHRRAGRGGGGGGGEYPGYPPPVTKPPAVFPTIITNPLGVRPPIVNPPRILPPITTPPGKWWRKGRRSHPTPYNSKDVPYGACPNSPRAREPCGEC</sequence>
<reference evidence="2 3" key="1">
    <citation type="journal article" date="2023" name="Hortic Res">
        <title>Pangenome of water caltrop reveals structural variations and asymmetric subgenome divergence after allopolyploidization.</title>
        <authorList>
            <person name="Zhang X."/>
            <person name="Chen Y."/>
            <person name="Wang L."/>
            <person name="Yuan Y."/>
            <person name="Fang M."/>
            <person name="Shi L."/>
            <person name="Lu R."/>
            <person name="Comes H.P."/>
            <person name="Ma Y."/>
            <person name="Chen Y."/>
            <person name="Huang G."/>
            <person name="Zhou Y."/>
            <person name="Zheng Z."/>
            <person name="Qiu Y."/>
        </authorList>
    </citation>
    <scope>NUCLEOTIDE SEQUENCE [LARGE SCALE GENOMIC DNA]</scope>
    <source>
        <tissue evidence="2">Roots</tissue>
    </source>
</reference>
<name>A0AAN7JRH5_9MYRT</name>
<feature type="region of interest" description="Disordered" evidence="1">
    <location>
        <begin position="40"/>
        <end position="84"/>
    </location>
</feature>
<gene>
    <name evidence="2" type="ORF">SAY87_020545</name>
</gene>
<protein>
    <submittedName>
        <fullName evidence="2">Uncharacterized protein</fullName>
    </submittedName>
</protein>
<feature type="compositionally biased region" description="Pro residues" evidence="1">
    <location>
        <begin position="72"/>
        <end position="83"/>
    </location>
</feature>
<proteinExistence type="predicted"/>
<dbReference type="EMBL" id="JAXIOK010000016">
    <property type="protein sequence ID" value="KAK4751747.1"/>
    <property type="molecule type" value="Genomic_DNA"/>
</dbReference>
<accession>A0AAN7JRH5</accession>
<keyword evidence="3" id="KW-1185">Reference proteome</keyword>
<evidence type="ECO:0000256" key="1">
    <source>
        <dbReference type="SAM" id="MobiDB-lite"/>
    </source>
</evidence>